<evidence type="ECO:0000313" key="3">
    <source>
        <dbReference type="Proteomes" id="UP000776651"/>
    </source>
</evidence>
<feature type="transmembrane region" description="Helical" evidence="1">
    <location>
        <begin position="62"/>
        <end position="80"/>
    </location>
</feature>
<keyword evidence="1" id="KW-1133">Transmembrane helix</keyword>
<dbReference type="Proteomes" id="UP000776651">
    <property type="component" value="Unassembled WGS sequence"/>
</dbReference>
<keyword evidence="1" id="KW-0472">Membrane</keyword>
<evidence type="ECO:0008006" key="4">
    <source>
        <dbReference type="Google" id="ProtNLM"/>
    </source>
</evidence>
<evidence type="ECO:0000313" key="2">
    <source>
        <dbReference type="EMBL" id="MBX7487977.1"/>
    </source>
</evidence>
<protein>
    <recommendedName>
        <fullName evidence="4">EamA domain-containing protein</fullName>
    </recommendedName>
</protein>
<gene>
    <name evidence="2" type="ORF">K3177_05585</name>
</gene>
<keyword evidence="3" id="KW-1185">Reference proteome</keyword>
<name>A0ABS7JD72_9SPHN</name>
<reference evidence="2 3" key="1">
    <citation type="submission" date="2021-08" db="EMBL/GenBank/DDBJ databases">
        <title>Comparative Genomics Analysis of the Genus Qipengyuania Reveals Extensive Genetic Diversity and Metabolic Versatility, Including the Description of Fifteen Novel Species.</title>
        <authorList>
            <person name="Liu Y."/>
        </authorList>
    </citation>
    <scope>NUCLEOTIDE SEQUENCE [LARGE SCALE GENOMIC DNA]</scope>
    <source>
        <strain evidence="2 3">GH25</strain>
    </source>
</reference>
<dbReference type="RefSeq" id="WP_221597508.1">
    <property type="nucleotide sequence ID" value="NZ_JAIGNQ010000002.1"/>
</dbReference>
<dbReference type="Gene3D" id="1.10.3730.20">
    <property type="match status" value="1"/>
</dbReference>
<accession>A0ABS7JD72</accession>
<dbReference type="EMBL" id="JAIGNQ010000002">
    <property type="protein sequence ID" value="MBX7487977.1"/>
    <property type="molecule type" value="Genomic_DNA"/>
</dbReference>
<dbReference type="InterPro" id="IPR037185">
    <property type="entry name" value="EmrE-like"/>
</dbReference>
<dbReference type="SUPFAM" id="SSF103481">
    <property type="entry name" value="Multidrug resistance efflux transporter EmrE"/>
    <property type="match status" value="1"/>
</dbReference>
<evidence type="ECO:0000256" key="1">
    <source>
        <dbReference type="SAM" id="Phobius"/>
    </source>
</evidence>
<feature type="transmembrane region" description="Helical" evidence="1">
    <location>
        <begin position="113"/>
        <end position="133"/>
    </location>
</feature>
<proteinExistence type="predicted"/>
<comment type="caution">
    <text evidence="2">The sequence shown here is derived from an EMBL/GenBank/DDBJ whole genome shotgun (WGS) entry which is preliminary data.</text>
</comment>
<organism evidence="2 3">
    <name type="scientific">Qipengyuania pacifica</name>
    <dbReference type="NCBI Taxonomy" id="2860199"/>
    <lineage>
        <taxon>Bacteria</taxon>
        <taxon>Pseudomonadati</taxon>
        <taxon>Pseudomonadota</taxon>
        <taxon>Alphaproteobacteria</taxon>
        <taxon>Sphingomonadales</taxon>
        <taxon>Erythrobacteraceae</taxon>
        <taxon>Qipengyuania</taxon>
    </lineage>
</organism>
<feature type="transmembrane region" description="Helical" evidence="1">
    <location>
        <begin position="86"/>
        <end position="106"/>
    </location>
</feature>
<feature type="transmembrane region" description="Helical" evidence="1">
    <location>
        <begin position="20"/>
        <end position="42"/>
    </location>
</feature>
<keyword evidence="1" id="KW-0812">Transmembrane</keyword>
<sequence length="134" mass="13358">MSGSAINGLDALGPLPTSESIGAAVFVALIAGSLCAAAGTLLLKLGASGSVALLDFVNGRMIGGLLLYGFGSASWIYAMSRAPLSLVYPFTALTFVLVMLAGILLLNEEATLAMLGGSALILAGIGWIIVGAIS</sequence>